<organism evidence="1 2">
    <name type="scientific">Flavihumibacter solisilvae</name>
    <dbReference type="NCBI Taxonomy" id="1349421"/>
    <lineage>
        <taxon>Bacteria</taxon>
        <taxon>Pseudomonadati</taxon>
        <taxon>Bacteroidota</taxon>
        <taxon>Chitinophagia</taxon>
        <taxon>Chitinophagales</taxon>
        <taxon>Chitinophagaceae</taxon>
        <taxon>Flavihumibacter</taxon>
    </lineage>
</organism>
<evidence type="ECO:0000313" key="1">
    <source>
        <dbReference type="EMBL" id="KIC95972.1"/>
    </source>
</evidence>
<dbReference type="Proteomes" id="UP000031408">
    <property type="component" value="Unassembled WGS sequence"/>
</dbReference>
<dbReference type="AlphaFoldDB" id="A0A0C1L733"/>
<sequence>MILACGLTVLSSCQSNTEDKKVSEDQAISTPKPPGRLDSSQIIKENVLVDYIAAAKTIRQNPKNGVPFSKLDYDKLIAYDFAGSANTYPSVIDQKGNFVPVVMGQQYLSQEQADKILSALTNNSTYGEVTAACFEPHFALVLYKDNKKVTQINVCLDCNYLIAEIEIPAETHGFTESGRKAIIDLCKELNFRYGSLEKI</sequence>
<reference evidence="1 2" key="1">
    <citation type="submission" date="2014-11" db="EMBL/GenBank/DDBJ databases">
        <title>Genome sequence of Flavihumibacter solisilvae 3-3.</title>
        <authorList>
            <person name="Zhou G."/>
            <person name="Li M."/>
            <person name="Wang G."/>
        </authorList>
    </citation>
    <scope>NUCLEOTIDE SEQUENCE [LARGE SCALE GENOMIC DNA]</scope>
    <source>
        <strain evidence="1 2">3-3</strain>
    </source>
</reference>
<proteinExistence type="predicted"/>
<dbReference type="EMBL" id="JSVC01000003">
    <property type="protein sequence ID" value="KIC95972.1"/>
    <property type="molecule type" value="Genomic_DNA"/>
</dbReference>
<comment type="caution">
    <text evidence="1">The sequence shown here is derived from an EMBL/GenBank/DDBJ whole genome shotgun (WGS) entry which is preliminary data.</text>
</comment>
<accession>A0A0C1L733</accession>
<evidence type="ECO:0000313" key="2">
    <source>
        <dbReference type="Proteomes" id="UP000031408"/>
    </source>
</evidence>
<keyword evidence="2" id="KW-1185">Reference proteome</keyword>
<protein>
    <submittedName>
        <fullName evidence="1">Uncharacterized protein</fullName>
    </submittedName>
</protein>
<name>A0A0C1L733_9BACT</name>
<gene>
    <name evidence="1" type="ORF">OI18_03590</name>
</gene>